<dbReference type="CDD" id="cd07973">
    <property type="entry name" value="Spt4"/>
    <property type="match status" value="1"/>
</dbReference>
<reference evidence="10 11" key="1">
    <citation type="submission" date="2017-01" db="EMBL/GenBank/DDBJ databases">
        <title>Draft genome sequence of Diplodia seriata F98.1, a fungal species involved in grapevine trunk diseases.</title>
        <authorList>
            <person name="Robert-Siegwald G."/>
            <person name="Vallet J."/>
            <person name="Abou-Mansour E."/>
            <person name="Xu J."/>
            <person name="Rey P."/>
            <person name="Bertsch C."/>
            <person name="Rego C."/>
            <person name="Larignon P."/>
            <person name="Fontaine F."/>
            <person name="Lebrun M.-H."/>
        </authorList>
    </citation>
    <scope>NUCLEOTIDE SEQUENCE [LARGE SCALE GENOMIC DNA]</scope>
    <source>
        <strain evidence="10 11">F98.1</strain>
    </source>
</reference>
<keyword evidence="10" id="KW-0648">Protein biosynthesis</keyword>
<evidence type="ECO:0000256" key="7">
    <source>
        <dbReference type="ARBA" id="ARBA00023328"/>
    </source>
</evidence>
<gene>
    <name evidence="10" type="ORF">BK809_0004386</name>
</gene>
<evidence type="ECO:0000256" key="4">
    <source>
        <dbReference type="ARBA" id="ARBA00020182"/>
    </source>
</evidence>
<comment type="caution">
    <text evidence="10">The sequence shown here is derived from an EMBL/GenBank/DDBJ whole genome shotgun (WGS) entry which is preliminary data.</text>
</comment>
<evidence type="ECO:0000256" key="6">
    <source>
        <dbReference type="ARBA" id="ARBA00023242"/>
    </source>
</evidence>
<comment type="similarity">
    <text evidence="3">Belongs to the SPT4 family.</text>
</comment>
<protein>
    <recommendedName>
        <fullName evidence="4">Transcription elongation factor SPT4</fullName>
    </recommendedName>
    <alternativeName>
        <fullName evidence="8">Chromatin elongation factor SPT4</fullName>
    </alternativeName>
</protein>
<evidence type="ECO:0000256" key="5">
    <source>
        <dbReference type="ARBA" id="ARBA00023163"/>
    </source>
</evidence>
<dbReference type="GO" id="GO:0008270">
    <property type="term" value="F:zinc ion binding"/>
    <property type="evidence" value="ECO:0007669"/>
    <property type="project" value="InterPro"/>
</dbReference>
<dbReference type="GO" id="GO:0006355">
    <property type="term" value="P:regulation of DNA-templated transcription"/>
    <property type="evidence" value="ECO:0007669"/>
    <property type="project" value="InterPro"/>
</dbReference>
<evidence type="ECO:0000313" key="10">
    <source>
        <dbReference type="EMBL" id="OMP85715.1"/>
    </source>
</evidence>
<dbReference type="InterPro" id="IPR009287">
    <property type="entry name" value="Spt4"/>
</dbReference>
<evidence type="ECO:0000256" key="3">
    <source>
        <dbReference type="ARBA" id="ARBA00010464"/>
    </source>
</evidence>
<dbReference type="SUPFAM" id="SSF63393">
    <property type="entry name" value="RNA polymerase subunits"/>
    <property type="match status" value="1"/>
</dbReference>
<dbReference type="PANTHER" id="PTHR12882:SF1">
    <property type="entry name" value="TRANSCRIPTION ELONGATION FACTOR SPT4"/>
    <property type="match status" value="1"/>
</dbReference>
<dbReference type="SMART" id="SM01389">
    <property type="entry name" value="Spt4"/>
    <property type="match status" value="1"/>
</dbReference>
<name>A0A1S8BE36_9PEZI</name>
<dbReference type="GO" id="GO:0140673">
    <property type="term" value="P:transcription elongation-coupled chromatin remodeling"/>
    <property type="evidence" value="ECO:0007669"/>
    <property type="project" value="InterPro"/>
</dbReference>
<dbReference type="Pfam" id="PF06093">
    <property type="entry name" value="Spt4"/>
    <property type="match status" value="1"/>
</dbReference>
<evidence type="ECO:0000256" key="2">
    <source>
        <dbReference type="ARBA" id="ARBA00004584"/>
    </source>
</evidence>
<dbReference type="PANTHER" id="PTHR12882">
    <property type="entry name" value="SUPPRESSOR OF TY 4"/>
    <property type="match status" value="1"/>
</dbReference>
<dbReference type="InterPro" id="IPR029040">
    <property type="entry name" value="RPABC4/Spt4"/>
</dbReference>
<sequence>MSRSYVQPSQHKHLRACMVCSFVQPATKFRQLGCPNCEFLEMQGADEAHIADCTSAVFEGLIALADPAQSWVAKWQRLDGYVPGMYATKVSGIVSLLVLLLPSRLPFLSLSLCFFCVVKARWWIHALCWVRWWWGICADMICVQLGEEQLAACEAAGVKYIP</sequence>
<dbReference type="GO" id="GO:0000775">
    <property type="term" value="C:chromosome, centromeric region"/>
    <property type="evidence" value="ECO:0007669"/>
    <property type="project" value="UniProtKB-SubCell"/>
</dbReference>
<dbReference type="EMBL" id="MSZU01000084">
    <property type="protein sequence ID" value="OMP85715.1"/>
    <property type="molecule type" value="Genomic_DNA"/>
</dbReference>
<dbReference type="InterPro" id="IPR022800">
    <property type="entry name" value="Spt4/RpoE2_Znf"/>
</dbReference>
<dbReference type="STRING" id="420778.A0A1S8BE36"/>
<evidence type="ECO:0000313" key="11">
    <source>
        <dbReference type="Proteomes" id="UP000190776"/>
    </source>
</evidence>
<keyword evidence="6" id="KW-0539">Nucleus</keyword>
<dbReference type="Gene3D" id="3.30.40.210">
    <property type="match status" value="1"/>
</dbReference>
<accession>A0A1S8BE36</accession>
<feature type="domain" description="Spt4/RpoE2 zinc finger" evidence="9">
    <location>
        <begin position="14"/>
        <end position="91"/>
    </location>
</feature>
<evidence type="ECO:0000256" key="1">
    <source>
        <dbReference type="ARBA" id="ARBA00004123"/>
    </source>
</evidence>
<dbReference type="OrthoDB" id="248751at2759"/>
<keyword evidence="5" id="KW-0804">Transcription</keyword>
<proteinExistence type="inferred from homology"/>
<dbReference type="GO" id="GO:0000993">
    <property type="term" value="F:RNA polymerase II complex binding"/>
    <property type="evidence" value="ECO:0007669"/>
    <property type="project" value="TreeGrafter"/>
</dbReference>
<dbReference type="InterPro" id="IPR038510">
    <property type="entry name" value="Spt4_sf"/>
</dbReference>
<comment type="subcellular location">
    <subcellularLocation>
        <location evidence="2">Chromosome</location>
        <location evidence="2">Centromere</location>
    </subcellularLocation>
    <subcellularLocation>
        <location evidence="1">Nucleus</location>
    </subcellularLocation>
</comment>
<dbReference type="GO" id="GO:0003746">
    <property type="term" value="F:translation elongation factor activity"/>
    <property type="evidence" value="ECO:0007669"/>
    <property type="project" value="UniProtKB-KW"/>
</dbReference>
<organism evidence="10 11">
    <name type="scientific">Diplodia seriata</name>
    <dbReference type="NCBI Taxonomy" id="420778"/>
    <lineage>
        <taxon>Eukaryota</taxon>
        <taxon>Fungi</taxon>
        <taxon>Dikarya</taxon>
        <taxon>Ascomycota</taxon>
        <taxon>Pezizomycotina</taxon>
        <taxon>Dothideomycetes</taxon>
        <taxon>Dothideomycetes incertae sedis</taxon>
        <taxon>Botryosphaeriales</taxon>
        <taxon>Botryosphaeriaceae</taxon>
        <taxon>Diplodia</taxon>
    </lineage>
</organism>
<keyword evidence="10" id="KW-0251">Elongation factor</keyword>
<dbReference type="Proteomes" id="UP000190776">
    <property type="component" value="Unassembled WGS sequence"/>
</dbReference>
<dbReference type="AlphaFoldDB" id="A0A1S8BE36"/>
<keyword evidence="7" id="KW-0137">Centromere</keyword>
<dbReference type="GO" id="GO:0032044">
    <property type="term" value="C:DSIF complex"/>
    <property type="evidence" value="ECO:0007669"/>
    <property type="project" value="TreeGrafter"/>
</dbReference>
<evidence type="ECO:0000256" key="8">
    <source>
        <dbReference type="ARBA" id="ARBA00029869"/>
    </source>
</evidence>
<evidence type="ECO:0000259" key="9">
    <source>
        <dbReference type="SMART" id="SM01389"/>
    </source>
</evidence>